<reference evidence="2 3" key="1">
    <citation type="submission" date="2020-12" db="EMBL/GenBank/DDBJ databases">
        <title>Concerted genomic and epigenomic changes stabilize Arabidopsis allopolyploids.</title>
        <authorList>
            <person name="Chen Z."/>
        </authorList>
    </citation>
    <scope>NUCLEOTIDE SEQUENCE [LARGE SCALE GENOMIC DNA]</scope>
    <source>
        <strain evidence="2">As9502</strain>
        <tissue evidence="2">Leaf</tissue>
    </source>
</reference>
<protein>
    <submittedName>
        <fullName evidence="2">Uncharacterized protein</fullName>
    </submittedName>
</protein>
<comment type="caution">
    <text evidence="2">The sequence shown here is derived from an EMBL/GenBank/DDBJ whole genome shotgun (WGS) entry which is preliminary data.</text>
</comment>
<name>A0A8T1YRP4_ARASU</name>
<keyword evidence="3" id="KW-1185">Reference proteome</keyword>
<dbReference type="Proteomes" id="UP000694251">
    <property type="component" value="Chromosome 12"/>
</dbReference>
<evidence type="ECO:0000313" key="3">
    <source>
        <dbReference type="Proteomes" id="UP000694251"/>
    </source>
</evidence>
<organism evidence="2 3">
    <name type="scientific">Arabidopsis suecica</name>
    <name type="common">Swedish thale-cress</name>
    <name type="synonym">Cardaminopsis suecica</name>
    <dbReference type="NCBI Taxonomy" id="45249"/>
    <lineage>
        <taxon>Eukaryota</taxon>
        <taxon>Viridiplantae</taxon>
        <taxon>Streptophyta</taxon>
        <taxon>Embryophyta</taxon>
        <taxon>Tracheophyta</taxon>
        <taxon>Spermatophyta</taxon>
        <taxon>Magnoliopsida</taxon>
        <taxon>eudicotyledons</taxon>
        <taxon>Gunneridae</taxon>
        <taxon>Pentapetalae</taxon>
        <taxon>rosids</taxon>
        <taxon>malvids</taxon>
        <taxon>Brassicales</taxon>
        <taxon>Brassicaceae</taxon>
        <taxon>Camelineae</taxon>
        <taxon>Arabidopsis</taxon>
    </lineage>
</organism>
<evidence type="ECO:0000313" key="2">
    <source>
        <dbReference type="EMBL" id="KAG7548648.1"/>
    </source>
</evidence>
<accession>A0A8T1YRP4</accession>
<dbReference type="AlphaFoldDB" id="A0A8T1YRP4"/>
<gene>
    <name evidence="2" type="ORF">ISN44_As12g038200</name>
</gene>
<feature type="compositionally biased region" description="Basic and acidic residues" evidence="1">
    <location>
        <begin position="41"/>
        <end position="54"/>
    </location>
</feature>
<proteinExistence type="predicted"/>
<sequence length="71" mass="7986">MSDSHPRKASRAVLPHHTTTGEARLTPTAGPRTLFVDDEEQTTKRQEGRGAEANRRRKPVPERLLSLRSIN</sequence>
<dbReference type="EMBL" id="JAEFBJ010000012">
    <property type="protein sequence ID" value="KAG7548648.1"/>
    <property type="molecule type" value="Genomic_DNA"/>
</dbReference>
<feature type="region of interest" description="Disordered" evidence="1">
    <location>
        <begin position="1"/>
        <end position="71"/>
    </location>
</feature>
<evidence type="ECO:0000256" key="1">
    <source>
        <dbReference type="SAM" id="MobiDB-lite"/>
    </source>
</evidence>